<accession>A0A1B7X0H9</accession>
<evidence type="ECO:0000313" key="1">
    <source>
        <dbReference type="EMBL" id="OBQ42859.1"/>
    </source>
</evidence>
<evidence type="ECO:0000313" key="2">
    <source>
        <dbReference type="Proteomes" id="UP000092093"/>
    </source>
</evidence>
<dbReference type="Proteomes" id="UP000092093">
    <property type="component" value="Unassembled WGS sequence"/>
</dbReference>
<reference evidence="1 2" key="1">
    <citation type="submission" date="2015-09" db="EMBL/GenBank/DDBJ databases">
        <title>Aphanizomenon flos-aquae WA102.</title>
        <authorList>
            <person name="Driscoll C."/>
        </authorList>
    </citation>
    <scope>NUCLEOTIDE SEQUENCE [LARGE SCALE GENOMIC DNA]</scope>
    <source>
        <strain evidence="1">WA102</strain>
    </source>
</reference>
<dbReference type="EMBL" id="LJOW01000081">
    <property type="protein sequence ID" value="OBQ42859.1"/>
    <property type="molecule type" value="Genomic_DNA"/>
</dbReference>
<organism evidence="1 2">
    <name type="scientific">Aphanizomenon flos-aquae WA102</name>
    <dbReference type="NCBI Taxonomy" id="1710896"/>
    <lineage>
        <taxon>Bacteria</taxon>
        <taxon>Bacillati</taxon>
        <taxon>Cyanobacteriota</taxon>
        <taxon>Cyanophyceae</taxon>
        <taxon>Nostocales</taxon>
        <taxon>Aphanizomenonaceae</taxon>
        <taxon>Aphanizomenon</taxon>
    </lineage>
</organism>
<dbReference type="AlphaFoldDB" id="A0A1B7X0H9"/>
<gene>
    <name evidence="1" type="ORF">AN484_15335</name>
</gene>
<name>A0A1B7X0H9_APHFL</name>
<protein>
    <submittedName>
        <fullName evidence="1">Uncharacterized protein</fullName>
    </submittedName>
</protein>
<proteinExistence type="predicted"/>
<comment type="caution">
    <text evidence="1">The sequence shown here is derived from an EMBL/GenBank/DDBJ whole genome shotgun (WGS) entry which is preliminary data.</text>
</comment>
<sequence>MKNPSSLEEEALQVLDSLGDHLLFLLQALGGFEVVAFDAVDLGVVEFALHVFGQHLGDIGDDLVGVLFGEIGVEAGVVVFGAHGFGGASITLANCSAFVKHLSANTL</sequence>